<sequence length="262" mass="27364">MTRETPLDTAHAAMEQDNDGAARLAFYDHLAAAELFLMLAQEAGDEAVEPALFDLEEGRFVMVFDSEERLADFAEGSAPYAALPGRALATMLAGQGIGIGLNLGVAPSSILLPATAIDWLAGTLAPAPEEAQGQVKELRAPELPEGVVTAIDRKLAQAAGLAKAAYLVGIVYENDEAAHLLAVIGAQPGDEPALAGALREALVFSGLEEGALDVGFFDDGMPVVAKFAETGLRFDLPEPVLPETDVIRPAPGSDPDKPPILK</sequence>
<feature type="region of interest" description="Disordered" evidence="1">
    <location>
        <begin position="243"/>
        <end position="262"/>
    </location>
</feature>
<proteinExistence type="predicted"/>
<comment type="caution">
    <text evidence="3">The sequence shown here is derived from an EMBL/GenBank/DDBJ whole genome shotgun (WGS) entry which is preliminary data.</text>
</comment>
<dbReference type="Pfam" id="PF07179">
    <property type="entry name" value="SseB"/>
    <property type="match status" value="1"/>
</dbReference>
<dbReference type="RefSeq" id="WP_317626268.1">
    <property type="nucleotide sequence ID" value="NZ_JANFFA010000003.1"/>
</dbReference>
<organism evidence="3 4">
    <name type="scientific">Rhodalgimonas zhirmunskyi</name>
    <dbReference type="NCBI Taxonomy" id="2964767"/>
    <lineage>
        <taxon>Bacteria</taxon>
        <taxon>Pseudomonadati</taxon>
        <taxon>Pseudomonadota</taxon>
        <taxon>Alphaproteobacteria</taxon>
        <taxon>Rhodobacterales</taxon>
        <taxon>Roseobacteraceae</taxon>
        <taxon>Rhodalgimonas</taxon>
    </lineage>
</organism>
<dbReference type="EMBL" id="JANFFA010000003">
    <property type="protein sequence ID" value="MDQ2094647.1"/>
    <property type="molecule type" value="Genomic_DNA"/>
</dbReference>
<dbReference type="Proteomes" id="UP001227162">
    <property type="component" value="Unassembled WGS sequence"/>
</dbReference>
<keyword evidence="4" id="KW-1185">Reference proteome</keyword>
<name>A0AAJ1UEL9_9RHOB</name>
<dbReference type="InterPro" id="IPR009839">
    <property type="entry name" value="SseB_N"/>
</dbReference>
<reference evidence="3" key="1">
    <citation type="submission" date="2022-07" db="EMBL/GenBank/DDBJ databases">
        <authorList>
            <person name="Otstavnykh N."/>
            <person name="Isaeva M."/>
            <person name="Bystritskaya E."/>
        </authorList>
    </citation>
    <scope>NUCLEOTIDE SEQUENCE</scope>
    <source>
        <strain evidence="3">10Alg 79</strain>
    </source>
</reference>
<evidence type="ECO:0000313" key="4">
    <source>
        <dbReference type="Proteomes" id="UP001227162"/>
    </source>
</evidence>
<feature type="domain" description="SseB protein N-terminal" evidence="2">
    <location>
        <begin position="8"/>
        <end position="117"/>
    </location>
</feature>
<gene>
    <name evidence="3" type="ORF">NOI20_11050</name>
</gene>
<protein>
    <submittedName>
        <fullName evidence="3">SseB family protein</fullName>
    </submittedName>
</protein>
<dbReference type="AlphaFoldDB" id="A0AAJ1UEL9"/>
<accession>A0AAJ1UEL9</accession>
<evidence type="ECO:0000256" key="1">
    <source>
        <dbReference type="SAM" id="MobiDB-lite"/>
    </source>
</evidence>
<evidence type="ECO:0000259" key="2">
    <source>
        <dbReference type="Pfam" id="PF07179"/>
    </source>
</evidence>
<reference evidence="3" key="2">
    <citation type="submission" date="2023-04" db="EMBL/GenBank/DDBJ databases">
        <title>'Rhodoalgimonas zhirmunskyi' gen. nov., isolated from a red alga.</title>
        <authorList>
            <person name="Nedashkovskaya O.I."/>
            <person name="Otstavnykh N.Y."/>
            <person name="Bystritskaya E.P."/>
            <person name="Balabanova L.A."/>
            <person name="Isaeva M.P."/>
        </authorList>
    </citation>
    <scope>NUCLEOTIDE SEQUENCE</scope>
    <source>
        <strain evidence="3">10Alg 79</strain>
    </source>
</reference>
<evidence type="ECO:0000313" key="3">
    <source>
        <dbReference type="EMBL" id="MDQ2094647.1"/>
    </source>
</evidence>